<dbReference type="RefSeq" id="WP_065838599.1">
    <property type="nucleotide sequence ID" value="NZ_LFLK01000003.1"/>
</dbReference>
<accession>A0AAX0HBQ6</accession>
<proteinExistence type="predicted"/>
<evidence type="ECO:0000313" key="2">
    <source>
        <dbReference type="EMBL" id="OCR91003.1"/>
    </source>
</evidence>
<sequence>MKKAFTIMEIVFVIIILGILVSIAIPRFSINRKDAQIAKAQVELANIRSTIALKRSESFLVSGESSAATSNATSLSNILKEAKVSTTNNTSSDYLLRWSVSGKTLKLDIKNYGTATFSDNGNGKFETCTSTPKDLCENLKKYDK</sequence>
<feature type="transmembrane region" description="Helical" evidence="1">
    <location>
        <begin position="6"/>
        <end position="25"/>
    </location>
</feature>
<dbReference type="InterPro" id="IPR012902">
    <property type="entry name" value="N_methyl_site"/>
</dbReference>
<gene>
    <name evidence="2" type="ORF">CFT12S02225_03210</name>
</gene>
<keyword evidence="1" id="KW-1133">Transmembrane helix</keyword>
<dbReference type="InterPro" id="IPR045584">
    <property type="entry name" value="Pilin-like"/>
</dbReference>
<dbReference type="Gene3D" id="3.30.700.10">
    <property type="entry name" value="Glycoprotein, Type 4 Pilin"/>
    <property type="match status" value="1"/>
</dbReference>
<evidence type="ECO:0000313" key="3">
    <source>
        <dbReference type="Proteomes" id="UP000093100"/>
    </source>
</evidence>
<comment type="caution">
    <text evidence="2">The sequence shown here is derived from an EMBL/GenBank/DDBJ whole genome shotgun (WGS) entry which is preliminary data.</text>
</comment>
<protein>
    <submittedName>
        <fullName evidence="2">N-terminal methylation protein</fullName>
    </submittedName>
</protein>
<dbReference type="AlphaFoldDB" id="A0AAX0HBQ6"/>
<evidence type="ECO:0000256" key="1">
    <source>
        <dbReference type="SAM" id="Phobius"/>
    </source>
</evidence>
<dbReference type="SUPFAM" id="SSF54523">
    <property type="entry name" value="Pili subunits"/>
    <property type="match status" value="1"/>
</dbReference>
<dbReference type="EMBL" id="LFLK01000003">
    <property type="protein sequence ID" value="OCR91003.1"/>
    <property type="molecule type" value="Genomic_DNA"/>
</dbReference>
<keyword evidence="1" id="KW-0812">Transmembrane</keyword>
<keyword evidence="1" id="KW-0472">Membrane</keyword>
<dbReference type="NCBIfam" id="TIGR02532">
    <property type="entry name" value="IV_pilin_GFxxxE"/>
    <property type="match status" value="1"/>
</dbReference>
<reference evidence="2 3" key="1">
    <citation type="journal article" date="2016" name="Genome Biol. Evol.">
        <title>Comparative Genomics of Campylobacter fetus from Reptiles and Mammals Reveals Divergent Evolution in Host-Associated Lineages.</title>
        <authorList>
            <person name="Gilbert M.J."/>
            <person name="Miller W.G."/>
            <person name="Yee E."/>
            <person name="Zomer A.L."/>
            <person name="van der Graaf-van Bloois L."/>
            <person name="Fitzgerald C."/>
            <person name="Forbes K.J."/>
            <person name="Meric G."/>
            <person name="Sheppard S.K."/>
            <person name="Wagenaar J.A."/>
            <person name="Duim B."/>
        </authorList>
    </citation>
    <scope>NUCLEOTIDE SEQUENCE [LARGE SCALE GENOMIC DNA]</scope>
    <source>
        <strain evidence="2 3">12S02225-3</strain>
    </source>
</reference>
<dbReference type="Proteomes" id="UP000093100">
    <property type="component" value="Unassembled WGS sequence"/>
</dbReference>
<organism evidence="2 3">
    <name type="scientific">Campylobacter fetus subsp. testudinum</name>
    <dbReference type="NCBI Taxonomy" id="1507806"/>
    <lineage>
        <taxon>Bacteria</taxon>
        <taxon>Pseudomonadati</taxon>
        <taxon>Campylobacterota</taxon>
        <taxon>Epsilonproteobacteria</taxon>
        <taxon>Campylobacterales</taxon>
        <taxon>Campylobacteraceae</taxon>
        <taxon>Campylobacter</taxon>
    </lineage>
</organism>
<name>A0AAX0HBQ6_CAMFE</name>